<name>A0ACB9EJM5_ARCLA</name>
<reference evidence="2" key="1">
    <citation type="journal article" date="2022" name="Mol. Ecol. Resour.">
        <title>The genomes of chicory, endive, great burdock and yacon provide insights into Asteraceae palaeo-polyploidization history and plant inulin production.</title>
        <authorList>
            <person name="Fan W."/>
            <person name="Wang S."/>
            <person name="Wang H."/>
            <person name="Wang A."/>
            <person name="Jiang F."/>
            <person name="Liu H."/>
            <person name="Zhao H."/>
            <person name="Xu D."/>
            <person name="Zhang Y."/>
        </authorList>
    </citation>
    <scope>NUCLEOTIDE SEQUENCE [LARGE SCALE GENOMIC DNA]</scope>
    <source>
        <strain evidence="2">cv. Niubang</strain>
    </source>
</reference>
<reference evidence="1 2" key="2">
    <citation type="journal article" date="2022" name="Mol. Ecol. Resour.">
        <title>The genomes of chicory, endive, great burdock and yacon provide insights into Asteraceae paleo-polyploidization history and plant inulin production.</title>
        <authorList>
            <person name="Fan W."/>
            <person name="Wang S."/>
            <person name="Wang H."/>
            <person name="Wang A."/>
            <person name="Jiang F."/>
            <person name="Liu H."/>
            <person name="Zhao H."/>
            <person name="Xu D."/>
            <person name="Zhang Y."/>
        </authorList>
    </citation>
    <scope>NUCLEOTIDE SEQUENCE [LARGE SCALE GENOMIC DNA]</scope>
    <source>
        <strain evidence="2">cv. Niubang</strain>
    </source>
</reference>
<dbReference type="EMBL" id="CM042048">
    <property type="protein sequence ID" value="KAI3759134.1"/>
    <property type="molecule type" value="Genomic_DNA"/>
</dbReference>
<proteinExistence type="predicted"/>
<sequence length="116" mass="13044">MVIGVLFYYCIKTSRHAMLSNCIAVEFSVVGVYALRASISFLSENSLTRTTLDPFLPYDTRFTNRRGVKLTHLNPKSTYSSLTASKQGFMLTIGSEYHPPLLYLPEKDSIIQLDTA</sequence>
<dbReference type="Proteomes" id="UP001055879">
    <property type="component" value="Linkage Group LG02"/>
</dbReference>
<keyword evidence="2" id="KW-1185">Reference proteome</keyword>
<accession>A0ACB9EJM5</accession>
<organism evidence="1 2">
    <name type="scientific">Arctium lappa</name>
    <name type="common">Greater burdock</name>
    <name type="synonym">Lappa major</name>
    <dbReference type="NCBI Taxonomy" id="4217"/>
    <lineage>
        <taxon>Eukaryota</taxon>
        <taxon>Viridiplantae</taxon>
        <taxon>Streptophyta</taxon>
        <taxon>Embryophyta</taxon>
        <taxon>Tracheophyta</taxon>
        <taxon>Spermatophyta</taxon>
        <taxon>Magnoliopsida</taxon>
        <taxon>eudicotyledons</taxon>
        <taxon>Gunneridae</taxon>
        <taxon>Pentapetalae</taxon>
        <taxon>asterids</taxon>
        <taxon>campanulids</taxon>
        <taxon>Asterales</taxon>
        <taxon>Asteraceae</taxon>
        <taxon>Carduoideae</taxon>
        <taxon>Cardueae</taxon>
        <taxon>Arctiinae</taxon>
        <taxon>Arctium</taxon>
    </lineage>
</organism>
<evidence type="ECO:0000313" key="1">
    <source>
        <dbReference type="EMBL" id="KAI3759134.1"/>
    </source>
</evidence>
<protein>
    <submittedName>
        <fullName evidence="1">Uncharacterized protein</fullName>
    </submittedName>
</protein>
<gene>
    <name evidence="1" type="ORF">L6452_06709</name>
</gene>
<comment type="caution">
    <text evidence="1">The sequence shown here is derived from an EMBL/GenBank/DDBJ whole genome shotgun (WGS) entry which is preliminary data.</text>
</comment>
<evidence type="ECO:0000313" key="2">
    <source>
        <dbReference type="Proteomes" id="UP001055879"/>
    </source>
</evidence>